<reference evidence="1 2" key="1">
    <citation type="journal article" date="2020" name="Microbiol. Resour. Announc.">
        <title>Complete genome sequence of Pseudomonas otitidis strain MrB4, isolated from Lake Biwa in Japan.</title>
        <authorList>
            <person name="Miyazaki K."/>
            <person name="Hase E."/>
            <person name="Maruya T."/>
        </authorList>
    </citation>
    <scope>NUCLEOTIDE SEQUENCE [LARGE SCALE GENOMIC DNA]</scope>
    <source>
        <strain evidence="1 2">MrB4</strain>
    </source>
</reference>
<accession>A0A679GF44</accession>
<dbReference type="Proteomes" id="UP000501237">
    <property type="component" value="Chromosome"/>
</dbReference>
<protein>
    <submittedName>
        <fullName evidence="1">Uncharacterized protein</fullName>
    </submittedName>
</protein>
<sequence length="304" mass="33772">MSSPQSPTNTLSSRLAALAQRLGLVGRASRQVLEQASRLQLPFAPLSPLQPDIWWQNGPPLQRLVDLPRNALSGPVQEDKAQAHAVLVHLVEEERRDLSDFDLRLVEGIHGHDEPEPPCPSFELYAATPACKNVRIISYKDFVKAISQPLPRFLAGERLALYQASWYGDRVFWHGSHHPEAFAAAVVYARRRQMEVTLPADLVTYRLLPAGLDLLDSRYHVLSMPVEAWSHAEFMALLMSEGIPYARLSLLKNRKGKAPEFLLLPKDNPEATALGEGLRLAGAADVVHYLRTLLDKPPALPGAK</sequence>
<evidence type="ECO:0000313" key="1">
    <source>
        <dbReference type="EMBL" id="BCA27672.1"/>
    </source>
</evidence>
<gene>
    <name evidence="1" type="ORF">PtoMrB4_16490</name>
</gene>
<evidence type="ECO:0000313" key="2">
    <source>
        <dbReference type="Proteomes" id="UP000501237"/>
    </source>
</evidence>
<dbReference type="InterPro" id="IPR046507">
    <property type="entry name" value="DUF6685"/>
</dbReference>
<dbReference type="KEGG" id="poj:PtoMrB4_16490"/>
<dbReference type="Pfam" id="PF20390">
    <property type="entry name" value="DUF6685"/>
    <property type="match status" value="1"/>
</dbReference>
<name>A0A679GF44_9GAMM</name>
<proteinExistence type="predicted"/>
<dbReference type="AlphaFoldDB" id="A0A679GF44"/>
<dbReference type="RefSeq" id="WP_172432991.1">
    <property type="nucleotide sequence ID" value="NZ_AP022642.1"/>
</dbReference>
<dbReference type="GeneID" id="57396862"/>
<organism evidence="1 2">
    <name type="scientific">Metapseudomonas otitidis</name>
    <dbReference type="NCBI Taxonomy" id="319939"/>
    <lineage>
        <taxon>Bacteria</taxon>
        <taxon>Pseudomonadati</taxon>
        <taxon>Pseudomonadota</taxon>
        <taxon>Gammaproteobacteria</taxon>
        <taxon>Pseudomonadales</taxon>
        <taxon>Pseudomonadaceae</taxon>
        <taxon>Metapseudomonas</taxon>
    </lineage>
</organism>
<dbReference type="EMBL" id="AP022642">
    <property type="protein sequence ID" value="BCA27672.1"/>
    <property type="molecule type" value="Genomic_DNA"/>
</dbReference>